<evidence type="ECO:0000256" key="3">
    <source>
        <dbReference type="ARBA" id="ARBA00007781"/>
    </source>
</evidence>
<keyword evidence="7 16" id="KW-0479">Metal-binding</keyword>
<keyword evidence="5" id="KW-0963">Cytoplasm</keyword>
<dbReference type="SUPFAM" id="SSF90229">
    <property type="entry name" value="CCCH zinc finger"/>
    <property type="match status" value="1"/>
</dbReference>
<dbReference type="GO" id="GO:0036002">
    <property type="term" value="F:pre-mRNA binding"/>
    <property type="evidence" value="ECO:0007669"/>
    <property type="project" value="TreeGrafter"/>
</dbReference>
<keyword evidence="13" id="KW-0539">Nucleus</keyword>
<comment type="similarity">
    <text evidence="3">Belongs to the SLT11 family.</text>
</comment>
<dbReference type="FunFam" id="3.30.70.330:FF:000476">
    <property type="entry name" value="Zinc finger CCCH domain-containing protein 4"/>
    <property type="match status" value="1"/>
</dbReference>
<sequence length="382" mass="43544">MSLSKTTNTYNRQNWEDSDFPIVCETCLGDSPYLRMTKEKYGKECEVCARPFTVFRWCPGARMRFKKTEICQTCARLRNACQTCLLDLEYGLPLQVRDAALKIKEQIPKSDVNKEYFVQNMDSELAKMDEAGGKCQNASDVLAKMARKAPYYERNRPHICSFWVKGECRRGEECPYRHERPTDPEDPLSNQNFKDRYYGVNDPVAEKMMNRASEMPKLEKPEDQTITTLYVGNLNDITTEKDLRDVFYQYGEIRNITHVAHQNCAFIQFTTRAAAEIAAESTYSRLTLGGQKLNVRWGHAQARKDKDTTSGLTALKENKMKPTPGLPAPLPPLPTELQNNFFNIAPQTMPVVATPYIPVLPTIPHPSMPYISTPLYPPGTSK</sequence>
<dbReference type="SUPFAM" id="SSF54928">
    <property type="entry name" value="RNA-binding domain, RBD"/>
    <property type="match status" value="1"/>
</dbReference>
<dbReference type="CDD" id="cd12224">
    <property type="entry name" value="RRM_RBM22"/>
    <property type="match status" value="1"/>
</dbReference>
<feature type="domain" description="RRM" evidence="18">
    <location>
        <begin position="227"/>
        <end position="300"/>
    </location>
</feature>
<dbReference type="InterPro" id="IPR000571">
    <property type="entry name" value="Znf_CCCH"/>
</dbReference>
<dbReference type="PROSITE" id="PS50103">
    <property type="entry name" value="ZF_C3H1"/>
    <property type="match status" value="1"/>
</dbReference>
<dbReference type="Gene3D" id="4.10.1000.10">
    <property type="entry name" value="Zinc finger, CCCH-type"/>
    <property type="match status" value="1"/>
</dbReference>
<dbReference type="PANTHER" id="PTHR14089:SF6">
    <property type="entry name" value="PRE-MRNA-SPLICING FACTOR RBM22"/>
    <property type="match status" value="1"/>
</dbReference>
<proteinExistence type="inferred from homology"/>
<dbReference type="GO" id="GO:0000974">
    <property type="term" value="C:Prp19 complex"/>
    <property type="evidence" value="ECO:0007669"/>
    <property type="project" value="TreeGrafter"/>
</dbReference>
<keyword evidence="11 15" id="KW-0694">RNA-binding</keyword>
<evidence type="ECO:0000256" key="17">
    <source>
        <dbReference type="SAM" id="MobiDB-lite"/>
    </source>
</evidence>
<evidence type="ECO:0000256" key="8">
    <source>
        <dbReference type="ARBA" id="ARBA00022728"/>
    </source>
</evidence>
<keyword evidence="8" id="KW-0747">Spliceosome</keyword>
<dbReference type="OrthoDB" id="10259600at2759"/>
<dbReference type="InterPro" id="IPR036855">
    <property type="entry name" value="Znf_CCCH_sf"/>
</dbReference>
<dbReference type="InterPro" id="IPR035979">
    <property type="entry name" value="RBD_domain_sf"/>
</dbReference>
<dbReference type="SMART" id="SM00360">
    <property type="entry name" value="RRM"/>
    <property type="match status" value="1"/>
</dbReference>
<comment type="subcellular location">
    <subcellularLocation>
        <location evidence="2">Cytoplasm</location>
    </subcellularLocation>
    <subcellularLocation>
        <location evidence="1">Nucleus</location>
    </subcellularLocation>
</comment>
<dbReference type="GO" id="GO:0017070">
    <property type="term" value="F:U6 snRNA binding"/>
    <property type="evidence" value="ECO:0007669"/>
    <property type="project" value="TreeGrafter"/>
</dbReference>
<keyword evidence="12" id="KW-0508">mRNA splicing</keyword>
<feature type="compositionally biased region" description="Basic and acidic residues" evidence="17">
    <location>
        <begin position="174"/>
        <end position="183"/>
    </location>
</feature>
<keyword evidence="21" id="KW-1185">Reference proteome</keyword>
<evidence type="ECO:0000256" key="2">
    <source>
        <dbReference type="ARBA" id="ARBA00004496"/>
    </source>
</evidence>
<dbReference type="EMBL" id="CABPRJ010001897">
    <property type="protein sequence ID" value="VVC39712.1"/>
    <property type="molecule type" value="Genomic_DNA"/>
</dbReference>
<dbReference type="Pfam" id="PF25584">
    <property type="entry name" value="zf-CCCH_RBM22"/>
    <property type="match status" value="1"/>
</dbReference>
<feature type="region of interest" description="Disordered" evidence="17">
    <location>
        <begin position="174"/>
        <end position="195"/>
    </location>
</feature>
<evidence type="ECO:0000256" key="1">
    <source>
        <dbReference type="ARBA" id="ARBA00004123"/>
    </source>
</evidence>
<evidence type="ECO:0000256" key="11">
    <source>
        <dbReference type="ARBA" id="ARBA00022884"/>
    </source>
</evidence>
<organism evidence="20 21">
    <name type="scientific">Cinara cedri</name>
    <dbReference type="NCBI Taxonomy" id="506608"/>
    <lineage>
        <taxon>Eukaryota</taxon>
        <taxon>Metazoa</taxon>
        <taxon>Ecdysozoa</taxon>
        <taxon>Arthropoda</taxon>
        <taxon>Hexapoda</taxon>
        <taxon>Insecta</taxon>
        <taxon>Pterygota</taxon>
        <taxon>Neoptera</taxon>
        <taxon>Paraneoptera</taxon>
        <taxon>Hemiptera</taxon>
        <taxon>Sternorrhyncha</taxon>
        <taxon>Aphidomorpha</taxon>
        <taxon>Aphidoidea</taxon>
        <taxon>Aphididae</taxon>
        <taxon>Lachninae</taxon>
        <taxon>Cinara</taxon>
    </lineage>
</organism>
<dbReference type="GO" id="GO:0006397">
    <property type="term" value="P:mRNA processing"/>
    <property type="evidence" value="ECO:0007669"/>
    <property type="project" value="UniProtKB-KW"/>
</dbReference>
<dbReference type="InterPro" id="IPR012677">
    <property type="entry name" value="Nucleotide-bd_a/b_plait_sf"/>
</dbReference>
<dbReference type="InterPro" id="IPR048995">
    <property type="entry name" value="STL11/RBM22-like_N"/>
</dbReference>
<dbReference type="Gene3D" id="3.30.70.330">
    <property type="match status" value="1"/>
</dbReference>
<evidence type="ECO:0000256" key="4">
    <source>
        <dbReference type="ARBA" id="ARBA00020031"/>
    </source>
</evidence>
<keyword evidence="9 16" id="KW-0863">Zinc-finger</keyword>
<reference evidence="20 21" key="1">
    <citation type="submission" date="2019-08" db="EMBL/GenBank/DDBJ databases">
        <authorList>
            <person name="Alioto T."/>
            <person name="Alioto T."/>
            <person name="Gomez Garrido J."/>
        </authorList>
    </citation>
    <scope>NUCLEOTIDE SEQUENCE [LARGE SCALE GENOMIC DNA]</scope>
</reference>
<dbReference type="PROSITE" id="PS50102">
    <property type="entry name" value="RRM"/>
    <property type="match status" value="1"/>
</dbReference>
<evidence type="ECO:0000256" key="15">
    <source>
        <dbReference type="PROSITE-ProRule" id="PRU00176"/>
    </source>
</evidence>
<dbReference type="GO" id="GO:0071007">
    <property type="term" value="C:U2-type catalytic step 2 spliceosome"/>
    <property type="evidence" value="ECO:0007669"/>
    <property type="project" value="TreeGrafter"/>
</dbReference>
<dbReference type="AlphaFoldDB" id="A0A5E4N4U6"/>
<feature type="zinc finger region" description="C3H1-type" evidence="16">
    <location>
        <begin position="154"/>
        <end position="181"/>
    </location>
</feature>
<dbReference type="InterPro" id="IPR000504">
    <property type="entry name" value="RRM_dom"/>
</dbReference>
<gene>
    <name evidence="20" type="ORF">CINCED_3A002824</name>
</gene>
<evidence type="ECO:0000313" key="21">
    <source>
        <dbReference type="Proteomes" id="UP000325440"/>
    </source>
</evidence>
<evidence type="ECO:0000256" key="9">
    <source>
        <dbReference type="ARBA" id="ARBA00022771"/>
    </source>
</evidence>
<dbReference type="SMART" id="SM00356">
    <property type="entry name" value="ZnF_C3H1"/>
    <property type="match status" value="1"/>
</dbReference>
<evidence type="ECO:0000256" key="6">
    <source>
        <dbReference type="ARBA" id="ARBA00022664"/>
    </source>
</evidence>
<feature type="domain" description="C3H1-type" evidence="19">
    <location>
        <begin position="154"/>
        <end position="181"/>
    </location>
</feature>
<evidence type="ECO:0000256" key="5">
    <source>
        <dbReference type="ARBA" id="ARBA00022490"/>
    </source>
</evidence>
<dbReference type="Proteomes" id="UP000325440">
    <property type="component" value="Unassembled WGS sequence"/>
</dbReference>
<evidence type="ECO:0000256" key="7">
    <source>
        <dbReference type="ARBA" id="ARBA00022723"/>
    </source>
</evidence>
<evidence type="ECO:0000256" key="14">
    <source>
        <dbReference type="ARBA" id="ARBA00030793"/>
    </source>
</evidence>
<evidence type="ECO:0000259" key="18">
    <source>
        <dbReference type="PROSITE" id="PS50102"/>
    </source>
</evidence>
<evidence type="ECO:0000256" key="12">
    <source>
        <dbReference type="ARBA" id="ARBA00023187"/>
    </source>
</evidence>
<dbReference type="Pfam" id="PF00076">
    <property type="entry name" value="RRM_1"/>
    <property type="match status" value="1"/>
</dbReference>
<dbReference type="GO" id="GO:0008380">
    <property type="term" value="P:RNA splicing"/>
    <property type="evidence" value="ECO:0007669"/>
    <property type="project" value="UniProtKB-KW"/>
</dbReference>
<dbReference type="PANTHER" id="PTHR14089">
    <property type="entry name" value="PRE-MRNA-SPLICING FACTOR RBM22"/>
    <property type="match status" value="1"/>
</dbReference>
<dbReference type="Pfam" id="PF21369">
    <property type="entry name" value="STL11_N"/>
    <property type="match status" value="1"/>
</dbReference>
<dbReference type="InterPro" id="IPR057674">
    <property type="entry name" value="Znf-CCCH_RBM22"/>
</dbReference>
<dbReference type="GO" id="GO:0008270">
    <property type="term" value="F:zinc ion binding"/>
    <property type="evidence" value="ECO:0007669"/>
    <property type="project" value="UniProtKB-KW"/>
</dbReference>
<evidence type="ECO:0000256" key="10">
    <source>
        <dbReference type="ARBA" id="ARBA00022833"/>
    </source>
</evidence>
<evidence type="ECO:0000256" key="16">
    <source>
        <dbReference type="PROSITE-ProRule" id="PRU00723"/>
    </source>
</evidence>
<feature type="region of interest" description="Disordered" evidence="17">
    <location>
        <begin position="300"/>
        <end position="332"/>
    </location>
</feature>
<evidence type="ECO:0000256" key="13">
    <source>
        <dbReference type="ARBA" id="ARBA00023242"/>
    </source>
</evidence>
<dbReference type="FunFam" id="4.10.1000.10:FF:000006">
    <property type="entry name" value="Putative pre-mrna-splicing factor rbm22"/>
    <property type="match status" value="1"/>
</dbReference>
<keyword evidence="6" id="KW-0507">mRNA processing</keyword>
<dbReference type="InterPro" id="IPR039171">
    <property type="entry name" value="Cwc2/Slt11"/>
</dbReference>
<accession>A0A5E4N4U6</accession>
<name>A0A5E4N4U6_9HEMI</name>
<evidence type="ECO:0000259" key="19">
    <source>
        <dbReference type="PROSITE" id="PS50103"/>
    </source>
</evidence>
<dbReference type="GO" id="GO:0071006">
    <property type="term" value="C:U2-type catalytic step 1 spliceosome"/>
    <property type="evidence" value="ECO:0007669"/>
    <property type="project" value="TreeGrafter"/>
</dbReference>
<keyword evidence="10 16" id="KW-0862">Zinc</keyword>
<protein>
    <recommendedName>
        <fullName evidence="4">Pre-mRNA-splicing factor RBM22</fullName>
    </recommendedName>
    <alternativeName>
        <fullName evidence="14">RNA-binding motif protein 22</fullName>
    </alternativeName>
</protein>
<evidence type="ECO:0000313" key="20">
    <source>
        <dbReference type="EMBL" id="VVC39712.1"/>
    </source>
</evidence>